<name>A0ABP3ZYM2_9ACTN</name>
<dbReference type="Proteomes" id="UP001500542">
    <property type="component" value="Unassembled WGS sequence"/>
</dbReference>
<feature type="domain" description="HTH luxR-type" evidence="1">
    <location>
        <begin position="253"/>
        <end position="315"/>
    </location>
</feature>
<dbReference type="InterPro" id="IPR051797">
    <property type="entry name" value="TrmB-like"/>
</dbReference>
<dbReference type="InterPro" id="IPR016032">
    <property type="entry name" value="Sig_transdc_resp-reg_C-effctor"/>
</dbReference>
<evidence type="ECO:0000313" key="2">
    <source>
        <dbReference type="EMBL" id="GAA0929047.1"/>
    </source>
</evidence>
<dbReference type="Gene3D" id="1.10.10.10">
    <property type="entry name" value="Winged helix-like DNA-binding domain superfamily/Winged helix DNA-binding domain"/>
    <property type="match status" value="2"/>
</dbReference>
<dbReference type="RefSeq" id="WP_343965454.1">
    <property type="nucleotide sequence ID" value="NZ_BAAAHK010000003.1"/>
</dbReference>
<accession>A0ABP3ZYM2</accession>
<dbReference type="PANTHER" id="PTHR34293:SF1">
    <property type="entry name" value="HTH-TYPE TRANSCRIPTIONAL REGULATOR TRMBL2"/>
    <property type="match status" value="1"/>
</dbReference>
<sequence length="321" mass="34060">MADWEAVGLSGFDADLYRQLLREPGVAVAQHGEALGVPVATVEAAVARLVGVGLVRGGSEEAPAPVDPRSGVGMLVRERRAALDGVAAMTDQLAREFSAGQLRAEPSRLIEIAVGREAIEARIEDMLRGATEQAVGTDTPPYVADGSHQVSSAELALLDRGVRFRSIYASEVLDHPAWVAHLTSMAERGEQARVLPQVPLKLLIVDGTTAILPLAGDDKPTSPAQARAVVVTDSALTNALQVLFDQLWGQATPLRLTESDAVDPAASLINLLASGMKDEAIARQLGVSGRTLRRRIAQVQEQLGATSRFQAGLQAARHGWR</sequence>
<dbReference type="PANTHER" id="PTHR34293">
    <property type="entry name" value="HTH-TYPE TRANSCRIPTIONAL REGULATOR TRMBL2"/>
    <property type="match status" value="1"/>
</dbReference>
<gene>
    <name evidence="2" type="ORF">GCM10009554_11110</name>
</gene>
<organism evidence="2 3">
    <name type="scientific">Kribbella koreensis</name>
    <dbReference type="NCBI Taxonomy" id="57909"/>
    <lineage>
        <taxon>Bacteria</taxon>
        <taxon>Bacillati</taxon>
        <taxon>Actinomycetota</taxon>
        <taxon>Actinomycetes</taxon>
        <taxon>Propionibacteriales</taxon>
        <taxon>Kribbellaceae</taxon>
        <taxon>Kribbella</taxon>
    </lineage>
</organism>
<evidence type="ECO:0000259" key="1">
    <source>
        <dbReference type="SMART" id="SM00421"/>
    </source>
</evidence>
<evidence type="ECO:0000313" key="3">
    <source>
        <dbReference type="Proteomes" id="UP001500542"/>
    </source>
</evidence>
<dbReference type="SUPFAM" id="SSF46894">
    <property type="entry name" value="C-terminal effector domain of the bipartite response regulators"/>
    <property type="match status" value="1"/>
</dbReference>
<proteinExistence type="predicted"/>
<keyword evidence="3" id="KW-1185">Reference proteome</keyword>
<protein>
    <submittedName>
        <fullName evidence="2">LuxR family transcriptional regulator</fullName>
    </submittedName>
</protein>
<dbReference type="InterPro" id="IPR000792">
    <property type="entry name" value="Tscrpt_reg_LuxR_C"/>
</dbReference>
<dbReference type="EMBL" id="BAAAHK010000003">
    <property type="protein sequence ID" value="GAA0929047.1"/>
    <property type="molecule type" value="Genomic_DNA"/>
</dbReference>
<dbReference type="SMART" id="SM00421">
    <property type="entry name" value="HTH_LUXR"/>
    <property type="match status" value="1"/>
</dbReference>
<reference evidence="3" key="1">
    <citation type="journal article" date="2019" name="Int. J. Syst. Evol. Microbiol.">
        <title>The Global Catalogue of Microorganisms (GCM) 10K type strain sequencing project: providing services to taxonomists for standard genome sequencing and annotation.</title>
        <authorList>
            <consortium name="The Broad Institute Genomics Platform"/>
            <consortium name="The Broad Institute Genome Sequencing Center for Infectious Disease"/>
            <person name="Wu L."/>
            <person name="Ma J."/>
        </authorList>
    </citation>
    <scope>NUCLEOTIDE SEQUENCE [LARGE SCALE GENOMIC DNA]</scope>
    <source>
        <strain evidence="3">JCM 10977</strain>
    </source>
</reference>
<dbReference type="InterPro" id="IPR036388">
    <property type="entry name" value="WH-like_DNA-bd_sf"/>
</dbReference>
<comment type="caution">
    <text evidence="2">The sequence shown here is derived from an EMBL/GenBank/DDBJ whole genome shotgun (WGS) entry which is preliminary data.</text>
</comment>